<dbReference type="EMBL" id="BGPR01000199">
    <property type="protein sequence ID" value="GBM04137.1"/>
    <property type="molecule type" value="Genomic_DNA"/>
</dbReference>
<dbReference type="Proteomes" id="UP000499080">
    <property type="component" value="Unassembled WGS sequence"/>
</dbReference>
<evidence type="ECO:0000313" key="1">
    <source>
        <dbReference type="EMBL" id="GBM04137.1"/>
    </source>
</evidence>
<proteinExistence type="predicted"/>
<organism evidence="1 2">
    <name type="scientific">Araneus ventricosus</name>
    <name type="common">Orbweaver spider</name>
    <name type="synonym">Epeira ventricosa</name>
    <dbReference type="NCBI Taxonomy" id="182803"/>
    <lineage>
        <taxon>Eukaryota</taxon>
        <taxon>Metazoa</taxon>
        <taxon>Ecdysozoa</taxon>
        <taxon>Arthropoda</taxon>
        <taxon>Chelicerata</taxon>
        <taxon>Arachnida</taxon>
        <taxon>Araneae</taxon>
        <taxon>Araneomorphae</taxon>
        <taxon>Entelegynae</taxon>
        <taxon>Araneoidea</taxon>
        <taxon>Araneidae</taxon>
        <taxon>Araneus</taxon>
    </lineage>
</organism>
<keyword evidence="2" id="KW-1185">Reference proteome</keyword>
<protein>
    <submittedName>
        <fullName evidence="1">Uncharacterized protein</fullName>
    </submittedName>
</protein>
<sequence length="101" mass="11277">MLPLAECIGVPFGRKLAGQNSNISPKQFIAIIGQRVLGKLSWNEIRVIHQESKRLRIVDLDSMLTINCNQIALNIYNLRNAETAAHISSLASFLSDIPRIH</sequence>
<evidence type="ECO:0000313" key="2">
    <source>
        <dbReference type="Proteomes" id="UP000499080"/>
    </source>
</evidence>
<accession>A0A4Y2CK59</accession>
<reference evidence="1 2" key="1">
    <citation type="journal article" date="2019" name="Sci. Rep.">
        <title>Orb-weaving spider Araneus ventricosus genome elucidates the spidroin gene catalogue.</title>
        <authorList>
            <person name="Kono N."/>
            <person name="Nakamura H."/>
            <person name="Ohtoshi R."/>
            <person name="Moran D.A.P."/>
            <person name="Shinohara A."/>
            <person name="Yoshida Y."/>
            <person name="Fujiwara M."/>
            <person name="Mori M."/>
            <person name="Tomita M."/>
            <person name="Arakawa K."/>
        </authorList>
    </citation>
    <scope>NUCLEOTIDE SEQUENCE [LARGE SCALE GENOMIC DNA]</scope>
</reference>
<gene>
    <name evidence="1" type="ORF">AVEN_115512_1</name>
</gene>
<name>A0A4Y2CK59_ARAVE</name>
<dbReference type="AlphaFoldDB" id="A0A4Y2CK59"/>
<comment type="caution">
    <text evidence="1">The sequence shown here is derived from an EMBL/GenBank/DDBJ whole genome shotgun (WGS) entry which is preliminary data.</text>
</comment>